<dbReference type="InterPro" id="IPR041633">
    <property type="entry name" value="Polbeta"/>
</dbReference>
<dbReference type="EMBL" id="FNBU01000024">
    <property type="protein sequence ID" value="SDF73021.1"/>
    <property type="molecule type" value="Genomic_DNA"/>
</dbReference>
<protein>
    <submittedName>
        <fullName evidence="2">Predicted nucleotidyltransferase</fullName>
    </submittedName>
</protein>
<dbReference type="GO" id="GO:0016740">
    <property type="term" value="F:transferase activity"/>
    <property type="evidence" value="ECO:0007669"/>
    <property type="project" value="UniProtKB-KW"/>
</dbReference>
<reference evidence="3" key="1">
    <citation type="submission" date="2016-10" db="EMBL/GenBank/DDBJ databases">
        <authorList>
            <person name="Varghese N."/>
            <person name="Submissions S."/>
        </authorList>
    </citation>
    <scope>NUCLEOTIDE SEQUENCE [LARGE SCALE GENOMIC DNA]</scope>
    <source>
        <strain evidence="3">DSM 23256</strain>
    </source>
</reference>
<dbReference type="Pfam" id="PF18765">
    <property type="entry name" value="Polbeta"/>
    <property type="match status" value="1"/>
</dbReference>
<dbReference type="RefSeq" id="WP_093691472.1">
    <property type="nucleotide sequence ID" value="NZ_FNBU01000024.1"/>
</dbReference>
<accession>A0A1G7NGI4</accession>
<dbReference type="InterPro" id="IPR043519">
    <property type="entry name" value="NT_sf"/>
</dbReference>
<dbReference type="Gene3D" id="3.30.460.10">
    <property type="entry name" value="Beta Polymerase, domain 2"/>
    <property type="match status" value="1"/>
</dbReference>
<evidence type="ECO:0000313" key="3">
    <source>
        <dbReference type="Proteomes" id="UP000243333"/>
    </source>
</evidence>
<keyword evidence="3" id="KW-1185">Reference proteome</keyword>
<dbReference type="STRING" id="1123285.SAMN05660235_02563"/>
<organism evidence="2 3">
    <name type="scientific">Sporolituus thermophilus DSM 23256</name>
    <dbReference type="NCBI Taxonomy" id="1123285"/>
    <lineage>
        <taxon>Bacteria</taxon>
        <taxon>Bacillati</taxon>
        <taxon>Bacillota</taxon>
        <taxon>Negativicutes</taxon>
        <taxon>Selenomonadales</taxon>
        <taxon>Sporomusaceae</taxon>
        <taxon>Sporolituus</taxon>
    </lineage>
</organism>
<keyword evidence="2" id="KW-0808">Transferase</keyword>
<gene>
    <name evidence="2" type="ORF">SAMN05660235_02563</name>
</gene>
<dbReference type="PANTHER" id="PTHR43852:SF2">
    <property type="entry name" value="PROTEIN ADENYLYLTRANSFERASE MNTA"/>
    <property type="match status" value="1"/>
</dbReference>
<dbReference type="CDD" id="cd05403">
    <property type="entry name" value="NT_KNTase_like"/>
    <property type="match status" value="1"/>
</dbReference>
<dbReference type="AlphaFoldDB" id="A0A1G7NGI4"/>
<dbReference type="OrthoDB" id="90159at2"/>
<dbReference type="InterPro" id="IPR052930">
    <property type="entry name" value="TA_antitoxin_MntA"/>
</dbReference>
<evidence type="ECO:0000313" key="2">
    <source>
        <dbReference type="EMBL" id="SDF73021.1"/>
    </source>
</evidence>
<evidence type="ECO:0000259" key="1">
    <source>
        <dbReference type="Pfam" id="PF18765"/>
    </source>
</evidence>
<dbReference type="SUPFAM" id="SSF81301">
    <property type="entry name" value="Nucleotidyltransferase"/>
    <property type="match status" value="1"/>
</dbReference>
<dbReference type="PANTHER" id="PTHR43852">
    <property type="entry name" value="NUCLEOTIDYLTRANSFERASE"/>
    <property type="match status" value="1"/>
</dbReference>
<proteinExistence type="predicted"/>
<sequence length="149" mass="16787">MAGQPAKRVGVNEVRGKILPLCQERPTIAAVFLFGSYGTCYQTQFSDIDLGVLFFPDGIPNLRGEMGLAGAFSSALGRDDVDLVIMNKAPLPLRYRIVAEGEILYEKDYVYTSDFLAATYKYFLDYNIDYRMFMAEYSRSLKEAYKVNG</sequence>
<feature type="domain" description="Polymerase beta nucleotidyltransferase" evidence="1">
    <location>
        <begin position="17"/>
        <end position="108"/>
    </location>
</feature>
<dbReference type="Proteomes" id="UP000243333">
    <property type="component" value="Unassembled WGS sequence"/>
</dbReference>
<dbReference type="NCBIfam" id="NF047752">
    <property type="entry name" value="MntA_antitoxin"/>
    <property type="match status" value="1"/>
</dbReference>
<name>A0A1G7NGI4_9FIRM</name>